<feature type="domain" description="Fido" evidence="3">
    <location>
        <begin position="113"/>
        <end position="266"/>
    </location>
</feature>
<dbReference type="PANTHER" id="PTHR13504">
    <property type="entry name" value="FIDO DOMAIN-CONTAINING PROTEIN DDB_G0283145"/>
    <property type="match status" value="1"/>
</dbReference>
<keyword evidence="2" id="KW-0547">Nucleotide-binding</keyword>
<dbReference type="Pfam" id="PF13776">
    <property type="entry name" value="DUF4172"/>
    <property type="match status" value="1"/>
</dbReference>
<proteinExistence type="predicted"/>
<dbReference type="InterPro" id="IPR036597">
    <property type="entry name" value="Fido-like_dom_sf"/>
</dbReference>
<dbReference type="OrthoDB" id="9814400at2"/>
<dbReference type="Gene3D" id="1.10.3290.10">
    <property type="entry name" value="Fido-like domain"/>
    <property type="match status" value="1"/>
</dbReference>
<name>A0A2P8FSY9_9BACT</name>
<gene>
    <name evidence="4" type="ORF">CLV60_113179</name>
</gene>
<evidence type="ECO:0000313" key="5">
    <source>
        <dbReference type="Proteomes" id="UP000241964"/>
    </source>
</evidence>
<protein>
    <submittedName>
        <fullName evidence="4">Fic family protein</fullName>
    </submittedName>
</protein>
<comment type="caution">
    <text evidence="4">The sequence shown here is derived from an EMBL/GenBank/DDBJ whole genome shotgun (WGS) entry which is preliminary data.</text>
</comment>
<dbReference type="InterPro" id="IPR036388">
    <property type="entry name" value="WH-like_DNA-bd_sf"/>
</dbReference>
<dbReference type="Gene3D" id="1.10.10.10">
    <property type="entry name" value="Winged helix-like DNA-binding domain superfamily/Winged helix DNA-binding domain"/>
    <property type="match status" value="1"/>
</dbReference>
<dbReference type="Proteomes" id="UP000241964">
    <property type="component" value="Unassembled WGS sequence"/>
</dbReference>
<evidence type="ECO:0000259" key="3">
    <source>
        <dbReference type="PROSITE" id="PS51459"/>
    </source>
</evidence>
<organism evidence="4 5">
    <name type="scientific">Dyadobacter jiangsuensis</name>
    <dbReference type="NCBI Taxonomy" id="1591085"/>
    <lineage>
        <taxon>Bacteria</taxon>
        <taxon>Pseudomonadati</taxon>
        <taxon>Bacteroidota</taxon>
        <taxon>Cytophagia</taxon>
        <taxon>Cytophagales</taxon>
        <taxon>Spirosomataceae</taxon>
        <taxon>Dyadobacter</taxon>
    </lineage>
</organism>
<dbReference type="InterPro" id="IPR040198">
    <property type="entry name" value="Fido_containing"/>
</dbReference>
<evidence type="ECO:0000313" key="4">
    <source>
        <dbReference type="EMBL" id="PSL24755.1"/>
    </source>
</evidence>
<dbReference type="PROSITE" id="PS51459">
    <property type="entry name" value="FIDO"/>
    <property type="match status" value="1"/>
</dbReference>
<dbReference type="GO" id="GO:0005524">
    <property type="term" value="F:ATP binding"/>
    <property type="evidence" value="ECO:0007669"/>
    <property type="project" value="UniProtKB-KW"/>
</dbReference>
<dbReference type="EMBL" id="PYAS01000013">
    <property type="protein sequence ID" value="PSL24755.1"/>
    <property type="molecule type" value="Genomic_DNA"/>
</dbReference>
<evidence type="ECO:0000256" key="2">
    <source>
        <dbReference type="PIRSR" id="PIRSR640198-2"/>
    </source>
</evidence>
<feature type="binding site" evidence="2">
    <location>
        <position position="252"/>
    </location>
    <ligand>
        <name>ATP</name>
        <dbReference type="ChEBI" id="CHEBI:30616"/>
    </ligand>
</feature>
<sequence>MKWIWEEQNWPQFTFDATAFTHFEREFHRNAGLIIGSLKAVSSDEVDELRVTLLSNEAIDTSKIEGEVLDRDSVQSSIRKQLGLQTDGRKTGPKETGVSHMMVDLHRSYEEPLAEERLFSWHRMIMNGRIDLEVVGGYRTHTDPMQIVSGRLDMPKVFYEAPPSRRLPEEMKNYIHWFNQAAQEGMPTIVHAGVAHLYFELIHPFEDGNGRIGRIIAEKALAIGAKQSLITSLSSTIERDKKAYYQALERANISLEITNWLIYFSEKVLEAQIHVHKMIAFIVDKARYFEKFKDILNERQTKVALRLFKEGLDGFKGGLSAENYIRISKTSRATATRDLAEMVELRALKKVGKLRHTRYYLPIVENIE</sequence>
<feature type="binding site" evidence="2">
    <location>
        <begin position="244"/>
        <end position="245"/>
    </location>
    <ligand>
        <name>ATP</name>
        <dbReference type="ChEBI" id="CHEBI:30616"/>
    </ligand>
</feature>
<evidence type="ECO:0000256" key="1">
    <source>
        <dbReference type="PIRSR" id="PIRSR640198-1"/>
    </source>
</evidence>
<keyword evidence="2" id="KW-0067">ATP-binding</keyword>
<dbReference type="SUPFAM" id="SSF140931">
    <property type="entry name" value="Fic-like"/>
    <property type="match status" value="1"/>
</dbReference>
<dbReference type="RefSeq" id="WP_106598088.1">
    <property type="nucleotide sequence ID" value="NZ_PYAS01000013.1"/>
</dbReference>
<accession>A0A2P8FSY9</accession>
<reference evidence="4 5" key="1">
    <citation type="submission" date="2018-03" db="EMBL/GenBank/DDBJ databases">
        <title>Genomic Encyclopedia of Archaeal and Bacterial Type Strains, Phase II (KMG-II): from individual species to whole genera.</title>
        <authorList>
            <person name="Goeker M."/>
        </authorList>
    </citation>
    <scope>NUCLEOTIDE SEQUENCE [LARGE SCALE GENOMIC DNA]</scope>
    <source>
        <strain evidence="4 5">DSM 29057</strain>
    </source>
</reference>
<dbReference type="Pfam" id="PF02661">
    <property type="entry name" value="Fic"/>
    <property type="match status" value="1"/>
</dbReference>
<dbReference type="InterPro" id="IPR025230">
    <property type="entry name" value="DUF4172"/>
</dbReference>
<dbReference type="AlphaFoldDB" id="A0A2P8FSY9"/>
<keyword evidence="5" id="KW-1185">Reference proteome</keyword>
<feature type="binding site" evidence="2">
    <location>
        <begin position="207"/>
        <end position="214"/>
    </location>
    <ligand>
        <name>ATP</name>
        <dbReference type="ChEBI" id="CHEBI:30616"/>
    </ligand>
</feature>
<dbReference type="InterPro" id="IPR003812">
    <property type="entry name" value="Fido"/>
</dbReference>
<dbReference type="PANTHER" id="PTHR13504:SF33">
    <property type="entry name" value="FIC FAMILY PROTEIN"/>
    <property type="match status" value="1"/>
</dbReference>
<feature type="active site" evidence="1">
    <location>
        <position position="203"/>
    </location>
</feature>